<dbReference type="InterPro" id="IPR013783">
    <property type="entry name" value="Ig-like_fold"/>
</dbReference>
<dbReference type="InterPro" id="IPR036116">
    <property type="entry name" value="FN3_sf"/>
</dbReference>
<proteinExistence type="predicted"/>
<reference evidence="5" key="1">
    <citation type="journal article" date="2019" name="Int. J. Syst. Evol. Microbiol.">
        <title>The Global Catalogue of Microorganisms (GCM) 10K type strain sequencing project: providing services to taxonomists for standard genome sequencing and annotation.</title>
        <authorList>
            <consortium name="The Broad Institute Genomics Platform"/>
            <consortium name="The Broad Institute Genome Sequencing Center for Infectious Disease"/>
            <person name="Wu L."/>
            <person name="Ma J."/>
        </authorList>
    </citation>
    <scope>NUCLEOTIDE SEQUENCE [LARGE SCALE GENOMIC DNA]</scope>
    <source>
        <strain evidence="5">CGMCC 1.12769</strain>
    </source>
</reference>
<gene>
    <name evidence="4" type="ORF">GCM10008013_11700</name>
</gene>
<dbReference type="Proteomes" id="UP000659344">
    <property type="component" value="Unassembled WGS sequence"/>
</dbReference>
<dbReference type="Gene3D" id="2.60.40.10">
    <property type="entry name" value="Immunoglobulins"/>
    <property type="match status" value="1"/>
</dbReference>
<evidence type="ECO:0000256" key="2">
    <source>
        <dbReference type="SAM" id="SignalP"/>
    </source>
</evidence>
<dbReference type="EMBL" id="BMFT01000001">
    <property type="protein sequence ID" value="GGH16739.1"/>
    <property type="molecule type" value="Genomic_DNA"/>
</dbReference>
<comment type="caution">
    <text evidence="4">The sequence shown here is derived from an EMBL/GenBank/DDBJ whole genome shotgun (WGS) entry which is preliminary data.</text>
</comment>
<sequence>MKKLFSLAVIFSFLFMLLYPNANAFAYTGGLLQGKVFNWGNEYLKVEGTSEKWTDDNETTSLPLSASYVGWYSFQDTVTIDSLKIKSNAPLLVTFYNESNQIIDTYNHNHSNVNTINLPAPVANVHTVAFQNPNTQAGMTVYEFDVFDNKVVPKIPSAPSDLITLAKPSSVDLSWKTGVGASTYTVKRSTNPNGPFETIKNGITTLNYTDDSVSNGTEYFYVVTSVNVTGESSNSNNEKVLVYYEGLLRGKLMHFGKSIGHTISDIDKWTDGKDATSAPLGPNERVGWYEFQNEISIKSLELKTNANLDIKFYDASKNLITTYNYTFKSGDKGQLISLATPVNNVKTVSFENPYENIGITVYEFDVLDGSAQEPNPKPDPNPDPQPKGERAILTITTITGLEKEYDLSISEVQAFLSWYDAKENGTGPANFGIDKQTNNKGPFSKRVDYVIFKNILSFEVDEYTLSK</sequence>
<feature type="chain" id="PRO_5046729214" description="Fibronectin type-III domain-containing protein" evidence="2">
    <location>
        <begin position="25"/>
        <end position="467"/>
    </location>
</feature>
<name>A0ABQ1Y8G6_9BACL</name>
<evidence type="ECO:0000256" key="1">
    <source>
        <dbReference type="SAM" id="MobiDB-lite"/>
    </source>
</evidence>
<dbReference type="CDD" id="cd00063">
    <property type="entry name" value="FN3"/>
    <property type="match status" value="1"/>
</dbReference>
<evidence type="ECO:0000313" key="4">
    <source>
        <dbReference type="EMBL" id="GGH16739.1"/>
    </source>
</evidence>
<dbReference type="SMART" id="SM00060">
    <property type="entry name" value="FN3"/>
    <property type="match status" value="1"/>
</dbReference>
<evidence type="ECO:0000259" key="3">
    <source>
        <dbReference type="PROSITE" id="PS50853"/>
    </source>
</evidence>
<dbReference type="SUPFAM" id="SSF49265">
    <property type="entry name" value="Fibronectin type III"/>
    <property type="match status" value="1"/>
</dbReference>
<organism evidence="4 5">
    <name type="scientific">Paenibacillus segetis</name>
    <dbReference type="NCBI Taxonomy" id="1325360"/>
    <lineage>
        <taxon>Bacteria</taxon>
        <taxon>Bacillati</taxon>
        <taxon>Bacillota</taxon>
        <taxon>Bacilli</taxon>
        <taxon>Bacillales</taxon>
        <taxon>Paenibacillaceae</taxon>
        <taxon>Paenibacillus</taxon>
    </lineage>
</organism>
<dbReference type="RefSeq" id="WP_188536714.1">
    <property type="nucleotide sequence ID" value="NZ_BMFT01000001.1"/>
</dbReference>
<feature type="signal peptide" evidence="2">
    <location>
        <begin position="1"/>
        <end position="24"/>
    </location>
</feature>
<evidence type="ECO:0000313" key="5">
    <source>
        <dbReference type="Proteomes" id="UP000659344"/>
    </source>
</evidence>
<accession>A0ABQ1Y8G6</accession>
<dbReference type="InterPro" id="IPR003961">
    <property type="entry name" value="FN3_dom"/>
</dbReference>
<feature type="domain" description="Fibronectin type-III" evidence="3">
    <location>
        <begin position="155"/>
        <end position="245"/>
    </location>
</feature>
<keyword evidence="5" id="KW-1185">Reference proteome</keyword>
<feature type="region of interest" description="Disordered" evidence="1">
    <location>
        <begin position="369"/>
        <end position="388"/>
    </location>
</feature>
<protein>
    <recommendedName>
        <fullName evidence="3">Fibronectin type-III domain-containing protein</fullName>
    </recommendedName>
</protein>
<dbReference type="PROSITE" id="PS50853">
    <property type="entry name" value="FN3"/>
    <property type="match status" value="1"/>
</dbReference>
<keyword evidence="2" id="KW-0732">Signal</keyword>
<feature type="compositionally biased region" description="Pro residues" evidence="1">
    <location>
        <begin position="375"/>
        <end position="385"/>
    </location>
</feature>